<organism evidence="2">
    <name type="scientific">mine drainage metagenome</name>
    <dbReference type="NCBI Taxonomy" id="410659"/>
    <lineage>
        <taxon>unclassified sequences</taxon>
        <taxon>metagenomes</taxon>
        <taxon>ecological metagenomes</taxon>
    </lineage>
</organism>
<reference evidence="2" key="2">
    <citation type="journal article" date="2014" name="ISME J.">
        <title>Microbial stratification in low pH oxic and suboxic macroscopic growths along an acid mine drainage.</title>
        <authorList>
            <person name="Mendez-Garcia C."/>
            <person name="Mesa V."/>
            <person name="Sprenger R.R."/>
            <person name="Richter M."/>
            <person name="Diez M.S."/>
            <person name="Solano J."/>
            <person name="Bargiela R."/>
            <person name="Golyshina O.V."/>
            <person name="Manteca A."/>
            <person name="Ramos J.L."/>
            <person name="Gallego J.R."/>
            <person name="Llorente I."/>
            <person name="Martins Dos Santos V.A."/>
            <person name="Jensen O.N."/>
            <person name="Pelaez A.I."/>
            <person name="Sanchez J."/>
            <person name="Ferrer M."/>
        </authorList>
    </citation>
    <scope>NUCLEOTIDE SEQUENCE</scope>
</reference>
<evidence type="ECO:0000256" key="1">
    <source>
        <dbReference type="SAM" id="MobiDB-lite"/>
    </source>
</evidence>
<feature type="region of interest" description="Disordered" evidence="1">
    <location>
        <begin position="50"/>
        <end position="97"/>
    </location>
</feature>
<accession>T1CHM6</accession>
<feature type="non-terminal residue" evidence="2">
    <location>
        <position position="231"/>
    </location>
</feature>
<dbReference type="AlphaFoldDB" id="T1CHM6"/>
<dbReference type="EMBL" id="AUZZ01000759">
    <property type="protein sequence ID" value="EQD66785.1"/>
    <property type="molecule type" value="Genomic_DNA"/>
</dbReference>
<protein>
    <submittedName>
        <fullName evidence="2">Transposase (ISH10)</fullName>
    </submittedName>
</protein>
<proteinExistence type="predicted"/>
<reference evidence="2" key="1">
    <citation type="submission" date="2013-08" db="EMBL/GenBank/DDBJ databases">
        <authorList>
            <person name="Mendez C."/>
            <person name="Richter M."/>
            <person name="Ferrer M."/>
            <person name="Sanchez J."/>
        </authorList>
    </citation>
    <scope>NUCLEOTIDE SEQUENCE</scope>
</reference>
<dbReference type="InterPro" id="IPR052344">
    <property type="entry name" value="Transposase-related"/>
</dbReference>
<comment type="caution">
    <text evidence="2">The sequence shown here is derived from an EMBL/GenBank/DDBJ whole genome shotgun (WGS) entry which is preliminary data.</text>
</comment>
<evidence type="ECO:0000313" key="2">
    <source>
        <dbReference type="EMBL" id="EQD66785.1"/>
    </source>
</evidence>
<name>T1CHM6_9ZZZZ</name>
<gene>
    <name evidence="2" type="ORF">B2A_00999</name>
</gene>
<sequence>MAPTYEELLKIIESQNEVIESQGKENREIKQENNELRERLKKVEKELRKYHNENTPPSANKHLKGNTQGLHAKGGKRGAPFGHKGITRKQQPDEFNDVDTGECPGCHSNDLEDVDILKRTVEDIPVPVAPKVREDLIHKKKCRNCGKVFLPPQNETPLEGKFGINLMVLMLMMKFILRGVLRKTASFLKWGFAFSITPASVNAVVKRVAKATDSEYEAMKIRVRNAVIVYS</sequence>
<dbReference type="PANTHER" id="PTHR33678">
    <property type="entry name" value="BLL1576 PROTEIN"/>
    <property type="match status" value="1"/>
</dbReference>